<dbReference type="PRINTS" id="PR00935">
    <property type="entry name" value="BAND41"/>
</dbReference>
<keyword evidence="2" id="KW-1185">Reference proteome</keyword>
<dbReference type="InterPro" id="IPR000299">
    <property type="entry name" value="FERM_domain"/>
</dbReference>
<dbReference type="GO" id="GO:0005856">
    <property type="term" value="C:cytoskeleton"/>
    <property type="evidence" value="ECO:0007669"/>
    <property type="project" value="TreeGrafter"/>
</dbReference>
<name>A0A183Q0Q9_9TREM</name>
<dbReference type="Pfam" id="PF00373">
    <property type="entry name" value="FERM_M"/>
    <property type="match status" value="1"/>
</dbReference>
<dbReference type="InterPro" id="IPR019748">
    <property type="entry name" value="FERM_central"/>
</dbReference>
<dbReference type="GO" id="GO:0005886">
    <property type="term" value="C:plasma membrane"/>
    <property type="evidence" value="ECO:0007669"/>
    <property type="project" value="TreeGrafter"/>
</dbReference>
<dbReference type="PROSITE" id="PS50057">
    <property type="entry name" value="FERM_3"/>
    <property type="match status" value="1"/>
</dbReference>
<dbReference type="Proteomes" id="UP000269396">
    <property type="component" value="Unassembled WGS sequence"/>
</dbReference>
<dbReference type="PROSITE" id="PS00661">
    <property type="entry name" value="FERM_2"/>
    <property type="match status" value="1"/>
</dbReference>
<dbReference type="InterPro" id="IPR014352">
    <property type="entry name" value="FERM/acyl-CoA-bd_prot_sf"/>
</dbReference>
<gene>
    <name evidence="1" type="ORF">SMTD_LOCUS20195</name>
</gene>
<sequence>MLRNLRLPCSFVTYCILGSYIVQSEAGDHDPTQHIGIKYIQDHPFAPHMLQTPEMLGRIVELHKLHRGKTPEEADRLFLNNARKLALYGVDLHKVKVSYFDCVYVCVLFHFIQPSMFTCFSPEYM</sequence>
<dbReference type="InterPro" id="IPR019749">
    <property type="entry name" value="Band_41_domain"/>
</dbReference>
<reference evidence="1 2" key="1">
    <citation type="submission" date="2018-11" db="EMBL/GenBank/DDBJ databases">
        <authorList>
            <consortium name="Pathogen Informatics"/>
        </authorList>
    </citation>
    <scope>NUCLEOTIDE SEQUENCE [LARGE SCALE GENOMIC DNA]</scope>
    <source>
        <strain>Denwood</strain>
        <strain evidence="2">Zambia</strain>
    </source>
</reference>
<dbReference type="InterPro" id="IPR019747">
    <property type="entry name" value="FERM_CS"/>
</dbReference>
<dbReference type="InterPro" id="IPR035963">
    <property type="entry name" value="FERM_2"/>
</dbReference>
<accession>A0A183Q0Q9</accession>
<dbReference type="AlphaFoldDB" id="A0A183Q0Q9"/>
<dbReference type="Gene3D" id="1.20.80.10">
    <property type="match status" value="1"/>
</dbReference>
<dbReference type="PANTHER" id="PTHR23280">
    <property type="entry name" value="4.1 G PROTEIN"/>
    <property type="match status" value="1"/>
</dbReference>
<dbReference type="GO" id="GO:0031032">
    <property type="term" value="P:actomyosin structure organization"/>
    <property type="evidence" value="ECO:0007669"/>
    <property type="project" value="TreeGrafter"/>
</dbReference>
<proteinExistence type="predicted"/>
<dbReference type="EMBL" id="UZAL01043848">
    <property type="protein sequence ID" value="VDP81833.1"/>
    <property type="molecule type" value="Genomic_DNA"/>
</dbReference>
<dbReference type="STRING" id="31246.A0A183Q0Q9"/>
<evidence type="ECO:0000313" key="2">
    <source>
        <dbReference type="Proteomes" id="UP000269396"/>
    </source>
</evidence>
<dbReference type="PANTHER" id="PTHR23280:SF21">
    <property type="entry name" value="PROTEIN 4.1 HOMOLOG"/>
    <property type="match status" value="1"/>
</dbReference>
<protein>
    <submittedName>
        <fullName evidence="1">Uncharacterized protein</fullName>
    </submittedName>
</protein>
<dbReference type="CDD" id="cd14473">
    <property type="entry name" value="FERM_B-lobe"/>
    <property type="match status" value="1"/>
</dbReference>
<dbReference type="SUPFAM" id="SSF47031">
    <property type="entry name" value="Second domain of FERM"/>
    <property type="match status" value="1"/>
</dbReference>
<organism evidence="1 2">
    <name type="scientific">Schistosoma mattheei</name>
    <dbReference type="NCBI Taxonomy" id="31246"/>
    <lineage>
        <taxon>Eukaryota</taxon>
        <taxon>Metazoa</taxon>
        <taxon>Spiralia</taxon>
        <taxon>Lophotrochozoa</taxon>
        <taxon>Platyhelminthes</taxon>
        <taxon>Trematoda</taxon>
        <taxon>Digenea</taxon>
        <taxon>Strigeidida</taxon>
        <taxon>Schistosomatoidea</taxon>
        <taxon>Schistosomatidae</taxon>
        <taxon>Schistosoma</taxon>
    </lineage>
</organism>
<evidence type="ECO:0000313" key="1">
    <source>
        <dbReference type="EMBL" id="VDP81833.1"/>
    </source>
</evidence>